<dbReference type="OrthoDB" id="3194870at2"/>
<dbReference type="EMBL" id="NCXP01000004">
    <property type="protein sequence ID" value="OSC42116.1"/>
    <property type="molecule type" value="Genomic_DNA"/>
</dbReference>
<dbReference type="Gene3D" id="1.10.10.60">
    <property type="entry name" value="Homeodomain-like"/>
    <property type="match status" value="1"/>
</dbReference>
<dbReference type="PROSITE" id="PS01124">
    <property type="entry name" value="HTH_ARAC_FAMILY_2"/>
    <property type="match status" value="1"/>
</dbReference>
<comment type="caution">
    <text evidence="2">The sequence shown here is derived from an EMBL/GenBank/DDBJ whole genome shotgun (WGS) entry which is preliminary data.</text>
</comment>
<dbReference type="PANTHER" id="PTHR43130:SF3">
    <property type="entry name" value="HTH-TYPE TRANSCRIPTIONAL REGULATOR RV1931C"/>
    <property type="match status" value="1"/>
</dbReference>
<dbReference type="STRING" id="1430326.B8W66_06250"/>
<evidence type="ECO:0000259" key="1">
    <source>
        <dbReference type="PROSITE" id="PS01124"/>
    </source>
</evidence>
<reference evidence="2 3" key="1">
    <citation type="submission" date="2017-04" db="EMBL/GenBank/DDBJ databases">
        <title>The new phylogeny of genus Mycobacterium.</title>
        <authorList>
            <person name="Tortoli E."/>
            <person name="Trovato A."/>
            <person name="Cirillo D.M."/>
        </authorList>
    </citation>
    <scope>NUCLEOTIDE SEQUENCE [LARGE SCALE GENOMIC DNA]</scope>
    <source>
        <strain evidence="2 3">TBL 1200985</strain>
    </source>
</reference>
<evidence type="ECO:0000313" key="2">
    <source>
        <dbReference type="EMBL" id="OSC42116.1"/>
    </source>
</evidence>
<proteinExistence type="predicted"/>
<name>A0A1X2LYD0_9MYCO</name>
<evidence type="ECO:0000313" key="3">
    <source>
        <dbReference type="Proteomes" id="UP000193247"/>
    </source>
</evidence>
<gene>
    <name evidence="2" type="ORF">B8W66_06250</name>
</gene>
<dbReference type="RefSeq" id="WP_085324155.1">
    <property type="nucleotide sequence ID" value="NZ_NCXP01000004.1"/>
</dbReference>
<organism evidence="2 3">
    <name type="scientific">Mycobacterium decipiens</name>
    <dbReference type="NCBI Taxonomy" id="1430326"/>
    <lineage>
        <taxon>Bacteria</taxon>
        <taxon>Bacillati</taxon>
        <taxon>Actinomycetota</taxon>
        <taxon>Actinomycetes</taxon>
        <taxon>Mycobacteriales</taxon>
        <taxon>Mycobacteriaceae</taxon>
        <taxon>Mycobacterium</taxon>
    </lineage>
</organism>
<dbReference type="InterPro" id="IPR002818">
    <property type="entry name" value="DJ-1/PfpI"/>
</dbReference>
<dbReference type="InterPro" id="IPR029062">
    <property type="entry name" value="Class_I_gatase-like"/>
</dbReference>
<dbReference type="AlphaFoldDB" id="A0A1X2LYD0"/>
<dbReference type="GO" id="GO:0043565">
    <property type="term" value="F:sequence-specific DNA binding"/>
    <property type="evidence" value="ECO:0007669"/>
    <property type="project" value="InterPro"/>
</dbReference>
<dbReference type="Gene3D" id="3.40.50.880">
    <property type="match status" value="1"/>
</dbReference>
<protein>
    <submittedName>
        <fullName evidence="2">AraC family transcriptional regulator</fullName>
    </submittedName>
</protein>
<dbReference type="SMART" id="SM00342">
    <property type="entry name" value="HTH_ARAC"/>
    <property type="match status" value="1"/>
</dbReference>
<sequence length="321" mass="34532">MKIGIVAQEGCFASAVASMIDIFETAEAIRSQIDSSIVAITVEVAASRRSVTGTAGMTINATRTLSELADLDIVIVPALGTITGPTTESALASKAGQRIVGALRTVDPGRARLAAACTGVFTLAETGMLDGRRATTTWFLAQPFRTRFPAVAIDFDAMVVADGPFITAGAAFAHIDLALSILRGVSVNLAHHVARLLLIDERPSQVASVMCDHLDHSDPIVLAFERYVRQNLDQPMEIARAVRAIGTSRRSLERRTRKVLGLSPLDVVRGLRVERAEYLRRTTDLTIDQIATRVGYANAESLRALQRPRSKASSTRTARSP</sequence>
<dbReference type="SUPFAM" id="SSF52317">
    <property type="entry name" value="Class I glutamine amidotransferase-like"/>
    <property type="match status" value="1"/>
</dbReference>
<dbReference type="Pfam" id="PF12833">
    <property type="entry name" value="HTH_18"/>
    <property type="match status" value="1"/>
</dbReference>
<dbReference type="GO" id="GO:0003700">
    <property type="term" value="F:DNA-binding transcription factor activity"/>
    <property type="evidence" value="ECO:0007669"/>
    <property type="project" value="InterPro"/>
</dbReference>
<dbReference type="InterPro" id="IPR052158">
    <property type="entry name" value="INH-QAR"/>
</dbReference>
<accession>A0A1X2LYD0</accession>
<dbReference type="Pfam" id="PF01965">
    <property type="entry name" value="DJ-1_PfpI"/>
    <property type="match status" value="1"/>
</dbReference>
<keyword evidence="3" id="KW-1185">Reference proteome</keyword>
<dbReference type="InterPro" id="IPR018060">
    <property type="entry name" value="HTH_AraC"/>
</dbReference>
<dbReference type="Proteomes" id="UP000193247">
    <property type="component" value="Unassembled WGS sequence"/>
</dbReference>
<feature type="domain" description="HTH araC/xylS-type" evidence="1">
    <location>
        <begin position="222"/>
        <end position="320"/>
    </location>
</feature>
<dbReference type="PANTHER" id="PTHR43130">
    <property type="entry name" value="ARAC-FAMILY TRANSCRIPTIONAL REGULATOR"/>
    <property type="match status" value="1"/>
</dbReference>